<dbReference type="GO" id="GO:0008234">
    <property type="term" value="F:cysteine-type peptidase activity"/>
    <property type="evidence" value="ECO:0007669"/>
    <property type="project" value="UniProtKB-KW"/>
</dbReference>
<dbReference type="GO" id="GO:0042254">
    <property type="term" value="P:ribosome biogenesis"/>
    <property type="evidence" value="ECO:0007669"/>
    <property type="project" value="UniProtKB-KW"/>
</dbReference>
<keyword evidence="4" id="KW-0788">Thiol protease</keyword>
<keyword evidence="2" id="KW-0645">Protease</keyword>
<proteinExistence type="predicted"/>
<dbReference type="GO" id="GO:0006508">
    <property type="term" value="P:proteolysis"/>
    <property type="evidence" value="ECO:0007669"/>
    <property type="project" value="UniProtKB-KW"/>
</dbReference>
<keyword evidence="1" id="KW-0690">Ribosome biogenesis</keyword>
<evidence type="ECO:0000256" key="1">
    <source>
        <dbReference type="ARBA" id="ARBA00022517"/>
    </source>
</evidence>
<dbReference type="EMBL" id="BK015108">
    <property type="protein sequence ID" value="DAD91225.1"/>
    <property type="molecule type" value="Genomic_DNA"/>
</dbReference>
<dbReference type="InterPro" id="IPR036764">
    <property type="entry name" value="Peptidase_Prp_sf"/>
</dbReference>
<protein>
    <submittedName>
        <fullName evidence="5">YsxB-like protein</fullName>
    </submittedName>
</protein>
<organism evidence="5">
    <name type="scientific">Phage sp. ctXnn1</name>
    <dbReference type="NCBI Taxonomy" id="2826749"/>
    <lineage>
        <taxon>Viruses</taxon>
    </lineage>
</organism>
<dbReference type="PANTHER" id="PTHR39178">
    <property type="entry name" value="HYPOTHETICAL RIBOSOME-ASSOCIATED PROTEIN"/>
    <property type="match status" value="1"/>
</dbReference>
<evidence type="ECO:0000313" key="5">
    <source>
        <dbReference type="EMBL" id="DAD91225.1"/>
    </source>
</evidence>
<dbReference type="InterPro" id="IPR007422">
    <property type="entry name" value="Peptidase_Prp"/>
</dbReference>
<dbReference type="PANTHER" id="PTHR39178:SF1">
    <property type="entry name" value="RIBOSOMAL-PROCESSING CYSTEINE PROTEASE PRP"/>
    <property type="match status" value="1"/>
</dbReference>
<dbReference type="Pfam" id="PF04327">
    <property type="entry name" value="Peptidase_Prp"/>
    <property type="match status" value="1"/>
</dbReference>
<name>A0A8S5N997_9VIRU</name>
<keyword evidence="3" id="KW-0378">Hydrolase</keyword>
<sequence>MTTVRIRVKSKLTVEVSVKGHADYNPGNDIVCAGISTLSYTLLNYLRQAEKEHLISDYSYTEEPGDIHMEFKVHWLFGREISTAIDVFRTGMEMLESQYPDNIRVEVEP</sequence>
<evidence type="ECO:0000256" key="4">
    <source>
        <dbReference type="ARBA" id="ARBA00022807"/>
    </source>
</evidence>
<reference evidence="5" key="1">
    <citation type="journal article" date="2021" name="Proc. Natl. Acad. Sci. U.S.A.">
        <title>A Catalog of Tens of Thousands of Viruses from Human Metagenomes Reveals Hidden Associations with Chronic Diseases.</title>
        <authorList>
            <person name="Tisza M.J."/>
            <person name="Buck C.B."/>
        </authorList>
    </citation>
    <scope>NUCLEOTIDE SEQUENCE</scope>
    <source>
        <strain evidence="5">CtXnn1</strain>
    </source>
</reference>
<dbReference type="Gene3D" id="3.30.70.1490">
    <property type="entry name" value="Cysteine protease Prp"/>
    <property type="match status" value="1"/>
</dbReference>
<dbReference type="CDD" id="cd16332">
    <property type="entry name" value="Prp-like"/>
    <property type="match status" value="1"/>
</dbReference>
<accession>A0A8S5N997</accession>
<dbReference type="SUPFAM" id="SSF118010">
    <property type="entry name" value="TM1457-like"/>
    <property type="match status" value="1"/>
</dbReference>
<evidence type="ECO:0000256" key="3">
    <source>
        <dbReference type="ARBA" id="ARBA00022801"/>
    </source>
</evidence>
<evidence type="ECO:0000256" key="2">
    <source>
        <dbReference type="ARBA" id="ARBA00022670"/>
    </source>
</evidence>